<feature type="compositionally biased region" description="Low complexity" evidence="1">
    <location>
        <begin position="97"/>
        <end position="118"/>
    </location>
</feature>
<evidence type="ECO:0000256" key="1">
    <source>
        <dbReference type="SAM" id="MobiDB-lite"/>
    </source>
</evidence>
<evidence type="ECO:0000313" key="3">
    <source>
        <dbReference type="Proteomes" id="UP000653305"/>
    </source>
</evidence>
<dbReference type="AlphaFoldDB" id="A0A830B3E7"/>
<keyword evidence="2" id="KW-0347">Helicase</keyword>
<keyword evidence="2" id="KW-0378">Hydrolase</keyword>
<evidence type="ECO:0000313" key="2">
    <source>
        <dbReference type="EMBL" id="GFP78984.1"/>
    </source>
</evidence>
<feature type="compositionally biased region" description="Polar residues" evidence="1">
    <location>
        <begin position="43"/>
        <end position="58"/>
    </location>
</feature>
<dbReference type="GO" id="GO:0004386">
    <property type="term" value="F:helicase activity"/>
    <property type="evidence" value="ECO:0007669"/>
    <property type="project" value="UniProtKB-KW"/>
</dbReference>
<keyword evidence="2" id="KW-0067">ATP-binding</keyword>
<dbReference type="EMBL" id="BMAC01000003">
    <property type="protein sequence ID" value="GFP78984.1"/>
    <property type="molecule type" value="Genomic_DNA"/>
</dbReference>
<sequence>MNSIDYLHRTGRTARMGTKDSIKRDLARSNVNRQKDKNEKTVKFSSLKNKDNATSTKSSEGRGRGRGKPIAANKTSAAKSGGKATLISKGNKKVVKVFKTTKSSGGSNSRGVPSSSRSKLNVVGFRGVSGVKSG</sequence>
<keyword evidence="3" id="KW-1185">Reference proteome</keyword>
<dbReference type="Proteomes" id="UP000653305">
    <property type="component" value="Unassembled WGS sequence"/>
</dbReference>
<proteinExistence type="predicted"/>
<reference evidence="2" key="1">
    <citation type="submission" date="2020-07" db="EMBL/GenBank/DDBJ databases">
        <title>Ethylene signaling mediates host invasion by parasitic plants.</title>
        <authorList>
            <person name="Yoshida S."/>
        </authorList>
    </citation>
    <scope>NUCLEOTIDE SEQUENCE</scope>
    <source>
        <strain evidence="2">Okayama</strain>
    </source>
</reference>
<protein>
    <submittedName>
        <fullName evidence="2">Dead-box ATP-dependent RNA helicase 39</fullName>
    </submittedName>
</protein>
<feature type="compositionally biased region" description="Basic and acidic residues" evidence="1">
    <location>
        <begin position="17"/>
        <end position="42"/>
    </location>
</feature>
<accession>A0A830B3E7</accession>
<keyword evidence="2" id="KW-0547">Nucleotide-binding</keyword>
<name>A0A830B3E7_9LAMI</name>
<organism evidence="2 3">
    <name type="scientific">Phtheirospermum japonicum</name>
    <dbReference type="NCBI Taxonomy" id="374723"/>
    <lineage>
        <taxon>Eukaryota</taxon>
        <taxon>Viridiplantae</taxon>
        <taxon>Streptophyta</taxon>
        <taxon>Embryophyta</taxon>
        <taxon>Tracheophyta</taxon>
        <taxon>Spermatophyta</taxon>
        <taxon>Magnoliopsida</taxon>
        <taxon>eudicotyledons</taxon>
        <taxon>Gunneridae</taxon>
        <taxon>Pentapetalae</taxon>
        <taxon>asterids</taxon>
        <taxon>lamiids</taxon>
        <taxon>Lamiales</taxon>
        <taxon>Orobanchaceae</taxon>
        <taxon>Orobanchaceae incertae sedis</taxon>
        <taxon>Phtheirospermum</taxon>
    </lineage>
</organism>
<comment type="caution">
    <text evidence="2">The sequence shown here is derived from an EMBL/GenBank/DDBJ whole genome shotgun (WGS) entry which is preliminary data.</text>
</comment>
<gene>
    <name evidence="2" type="ORF">PHJA_000041900</name>
</gene>
<feature type="region of interest" description="Disordered" evidence="1">
    <location>
        <begin position="1"/>
        <end position="134"/>
    </location>
</feature>